<keyword evidence="4" id="KW-1185">Reference proteome</keyword>
<dbReference type="AlphaFoldDB" id="A0A6G0WZA4"/>
<name>A0A6G0WZA4_9STRA</name>
<feature type="compositionally biased region" description="Basic and acidic residues" evidence="2">
    <location>
        <begin position="324"/>
        <end position="333"/>
    </location>
</feature>
<feature type="region of interest" description="Disordered" evidence="2">
    <location>
        <begin position="256"/>
        <end position="352"/>
    </location>
</feature>
<evidence type="ECO:0000256" key="2">
    <source>
        <dbReference type="SAM" id="MobiDB-lite"/>
    </source>
</evidence>
<dbReference type="Proteomes" id="UP000481153">
    <property type="component" value="Unassembled WGS sequence"/>
</dbReference>
<proteinExistence type="predicted"/>
<comment type="caution">
    <text evidence="3">The sequence shown here is derived from an EMBL/GenBank/DDBJ whole genome shotgun (WGS) entry which is preliminary data.</text>
</comment>
<reference evidence="3 4" key="1">
    <citation type="submission" date="2019-07" db="EMBL/GenBank/DDBJ databases">
        <title>Genomics analysis of Aphanomyces spp. identifies a new class of oomycete effector associated with host adaptation.</title>
        <authorList>
            <person name="Gaulin E."/>
        </authorList>
    </citation>
    <scope>NUCLEOTIDE SEQUENCE [LARGE SCALE GENOMIC DNA]</scope>
    <source>
        <strain evidence="3 4">ATCC 201684</strain>
    </source>
</reference>
<accession>A0A6G0WZA4</accession>
<protein>
    <submittedName>
        <fullName evidence="3">Uncharacterized protein</fullName>
    </submittedName>
</protein>
<evidence type="ECO:0000313" key="3">
    <source>
        <dbReference type="EMBL" id="KAF0732853.1"/>
    </source>
</evidence>
<sequence length="488" mass="53912">MFRAPTVVDLVSSSSSEEDDSFPIVVPSGKQAPGDSSNQLDEPMEIEEDEPFATIKQSPRPRMVTIGSALESVLQDLESEEDEAFESHSVQNHHKPEAIDLSQEDDEENISPTDIPSNNEHIDDPYAGSTNEMVMKSKYASVPDREEGELSDDSNFADDESLQQKQMEATYLREAQVALRKAAMLKMKAVSAPPVLKKKKMKKRKLQDALLPPPMIMGYPPALPPPRQVHQVAPESIVRLHRHVMVDNLADAPPPPPSAVFPPLPPPPILIPPPSTYTPPPLPPPLPPSPPGTKSRQVFVPDDNDDMLMDLESLRAAVKQSVKKVKETPKETNHANVSPEPSPPSTVGPPTVVKDFPVPSKMALGPNSKWTPRVMKPLTACTQTLVINLSPEDCDEMRRRNQEQQMPLDDPILSLKLKIAAREQELRKKQPDTKKTSVPATTATVPAVIPDAVAVAKSHINRLEKRIDELKQLISIKERAQQQQQQHA</sequence>
<feature type="compositionally biased region" description="Polar residues" evidence="2">
    <location>
        <begin position="110"/>
        <end position="119"/>
    </location>
</feature>
<feature type="region of interest" description="Disordered" evidence="2">
    <location>
        <begin position="76"/>
        <end position="157"/>
    </location>
</feature>
<feature type="compositionally biased region" description="Pro residues" evidence="2">
    <location>
        <begin position="256"/>
        <end position="291"/>
    </location>
</feature>
<dbReference type="VEuPathDB" id="FungiDB:AeMF1_018700"/>
<dbReference type="EMBL" id="VJMJ01000128">
    <property type="protein sequence ID" value="KAF0732853.1"/>
    <property type="molecule type" value="Genomic_DNA"/>
</dbReference>
<gene>
    <name evidence="3" type="ORF">Ae201684_010180</name>
</gene>
<feature type="compositionally biased region" description="Acidic residues" evidence="2">
    <location>
        <begin position="146"/>
        <end position="157"/>
    </location>
</feature>
<organism evidence="3 4">
    <name type="scientific">Aphanomyces euteiches</name>
    <dbReference type="NCBI Taxonomy" id="100861"/>
    <lineage>
        <taxon>Eukaryota</taxon>
        <taxon>Sar</taxon>
        <taxon>Stramenopiles</taxon>
        <taxon>Oomycota</taxon>
        <taxon>Saprolegniomycetes</taxon>
        <taxon>Saprolegniales</taxon>
        <taxon>Verrucalvaceae</taxon>
        <taxon>Aphanomyces</taxon>
    </lineage>
</organism>
<keyword evidence="1" id="KW-0175">Coiled coil</keyword>
<evidence type="ECO:0000313" key="4">
    <source>
        <dbReference type="Proteomes" id="UP000481153"/>
    </source>
</evidence>
<feature type="region of interest" description="Disordered" evidence="2">
    <location>
        <begin position="1"/>
        <end position="45"/>
    </location>
</feature>
<evidence type="ECO:0000256" key="1">
    <source>
        <dbReference type="SAM" id="Coils"/>
    </source>
</evidence>
<feature type="coiled-coil region" evidence="1">
    <location>
        <begin position="453"/>
        <end position="483"/>
    </location>
</feature>